<dbReference type="STRING" id="660518.SAMN05216218_10132"/>
<comment type="catalytic activity">
    <reaction evidence="1">
        <text>ATP + protein L-histidine = ADP + protein N-phospho-L-histidine.</text>
        <dbReference type="EC" id="2.7.13.3"/>
    </reaction>
</comment>
<dbReference type="InterPro" id="IPR003594">
    <property type="entry name" value="HATPase_dom"/>
</dbReference>
<dbReference type="PROSITE" id="PS50109">
    <property type="entry name" value="HIS_KIN"/>
    <property type="match status" value="1"/>
</dbReference>
<dbReference type="OrthoDB" id="327291at2157"/>
<protein>
    <recommendedName>
        <fullName evidence="2">histidine kinase</fullName>
        <ecNumber evidence="2">2.7.13.3</ecNumber>
    </recommendedName>
</protein>
<accession>A0A1G7F571</accession>
<dbReference type="GO" id="GO:0004673">
    <property type="term" value="F:protein histidine kinase activity"/>
    <property type="evidence" value="ECO:0007669"/>
    <property type="project" value="UniProtKB-EC"/>
</dbReference>
<keyword evidence="5 8" id="KW-0418">Kinase</keyword>
<keyword evidence="3" id="KW-0808">Transferase</keyword>
<dbReference type="EC" id="2.7.13.3" evidence="2"/>
<dbReference type="PANTHER" id="PTHR44936">
    <property type="entry name" value="SENSOR PROTEIN CREC"/>
    <property type="match status" value="1"/>
</dbReference>
<sequence>MLADKIEDEDLADIARKLRGNAEGVAGFNDTLKDDQEAVEHDPGTDSVVALDALVERVVAEAGGAATVEVDVPDGLAVRADDHLETALSHHVANSVEYAGEDPDITVSARQEGNHVVCTVADDGPGIPAIEREVVLGERDIARLEHGTGLGLWTVRAITESYGGEMSTRSEDGAAVDLRLPAA</sequence>
<organism evidence="8 9">
    <name type="scientific">Halorientalis regularis</name>
    <dbReference type="NCBI Taxonomy" id="660518"/>
    <lineage>
        <taxon>Archaea</taxon>
        <taxon>Methanobacteriati</taxon>
        <taxon>Methanobacteriota</taxon>
        <taxon>Stenosarchaea group</taxon>
        <taxon>Halobacteria</taxon>
        <taxon>Halobacteriales</taxon>
        <taxon>Haloarculaceae</taxon>
        <taxon>Halorientalis</taxon>
    </lineage>
</organism>
<dbReference type="AlphaFoldDB" id="A0A1G7F571"/>
<evidence type="ECO:0000256" key="4">
    <source>
        <dbReference type="ARBA" id="ARBA00022741"/>
    </source>
</evidence>
<dbReference type="PRINTS" id="PR00344">
    <property type="entry name" value="BCTRLSENSOR"/>
</dbReference>
<keyword evidence="4" id="KW-0547">Nucleotide-binding</keyword>
<evidence type="ECO:0000256" key="6">
    <source>
        <dbReference type="ARBA" id="ARBA00022840"/>
    </source>
</evidence>
<dbReference type="EMBL" id="FNBK01000001">
    <property type="protein sequence ID" value="SDE71080.1"/>
    <property type="molecule type" value="Genomic_DNA"/>
</dbReference>
<dbReference type="Gene3D" id="3.30.565.10">
    <property type="entry name" value="Histidine kinase-like ATPase, C-terminal domain"/>
    <property type="match status" value="1"/>
</dbReference>
<dbReference type="SMART" id="SM00387">
    <property type="entry name" value="HATPase_c"/>
    <property type="match status" value="1"/>
</dbReference>
<feature type="domain" description="Histidine kinase" evidence="7">
    <location>
        <begin position="84"/>
        <end position="183"/>
    </location>
</feature>
<dbReference type="PANTHER" id="PTHR44936:SF10">
    <property type="entry name" value="SENSOR PROTEIN RSTB"/>
    <property type="match status" value="1"/>
</dbReference>
<evidence type="ECO:0000256" key="3">
    <source>
        <dbReference type="ARBA" id="ARBA00022679"/>
    </source>
</evidence>
<dbReference type="CDD" id="cd00075">
    <property type="entry name" value="HATPase"/>
    <property type="match status" value="1"/>
</dbReference>
<dbReference type="InterPro" id="IPR050980">
    <property type="entry name" value="2C_sensor_his_kinase"/>
</dbReference>
<proteinExistence type="predicted"/>
<evidence type="ECO:0000256" key="5">
    <source>
        <dbReference type="ARBA" id="ARBA00022777"/>
    </source>
</evidence>
<evidence type="ECO:0000256" key="1">
    <source>
        <dbReference type="ARBA" id="ARBA00000085"/>
    </source>
</evidence>
<dbReference type="RefSeq" id="WP_175452721.1">
    <property type="nucleotide sequence ID" value="NZ_FNBK01000001.1"/>
</dbReference>
<evidence type="ECO:0000313" key="9">
    <source>
        <dbReference type="Proteomes" id="UP000199076"/>
    </source>
</evidence>
<reference evidence="9" key="1">
    <citation type="submission" date="2016-10" db="EMBL/GenBank/DDBJ databases">
        <authorList>
            <person name="Varghese N."/>
            <person name="Submissions S."/>
        </authorList>
    </citation>
    <scope>NUCLEOTIDE SEQUENCE [LARGE SCALE GENOMIC DNA]</scope>
    <source>
        <strain evidence="9">IBRC-M 10760</strain>
    </source>
</reference>
<gene>
    <name evidence="8" type="ORF">SAMN05216218_10132</name>
</gene>
<dbReference type="GO" id="GO:0005524">
    <property type="term" value="F:ATP binding"/>
    <property type="evidence" value="ECO:0007669"/>
    <property type="project" value="UniProtKB-KW"/>
</dbReference>
<dbReference type="InterPro" id="IPR005467">
    <property type="entry name" value="His_kinase_dom"/>
</dbReference>
<keyword evidence="9" id="KW-1185">Reference proteome</keyword>
<dbReference type="InterPro" id="IPR004358">
    <property type="entry name" value="Sig_transdc_His_kin-like_C"/>
</dbReference>
<keyword evidence="6" id="KW-0067">ATP-binding</keyword>
<dbReference type="SUPFAM" id="SSF55874">
    <property type="entry name" value="ATPase domain of HSP90 chaperone/DNA topoisomerase II/histidine kinase"/>
    <property type="match status" value="1"/>
</dbReference>
<evidence type="ECO:0000313" key="8">
    <source>
        <dbReference type="EMBL" id="SDE71080.1"/>
    </source>
</evidence>
<evidence type="ECO:0000256" key="2">
    <source>
        <dbReference type="ARBA" id="ARBA00012438"/>
    </source>
</evidence>
<dbReference type="InterPro" id="IPR036890">
    <property type="entry name" value="HATPase_C_sf"/>
</dbReference>
<evidence type="ECO:0000259" key="7">
    <source>
        <dbReference type="PROSITE" id="PS50109"/>
    </source>
</evidence>
<dbReference type="Proteomes" id="UP000199076">
    <property type="component" value="Unassembled WGS sequence"/>
</dbReference>
<name>A0A1G7F571_9EURY</name>
<dbReference type="Pfam" id="PF02518">
    <property type="entry name" value="HATPase_c"/>
    <property type="match status" value="1"/>
</dbReference>